<evidence type="ECO:0000256" key="1">
    <source>
        <dbReference type="SAM" id="MobiDB-lite"/>
    </source>
</evidence>
<dbReference type="InterPro" id="IPR036709">
    <property type="entry name" value="Autotransporte_beta_dom_sf"/>
</dbReference>
<dbReference type="SUPFAM" id="SSF51126">
    <property type="entry name" value="Pectin lyase-like"/>
    <property type="match status" value="1"/>
</dbReference>
<organism evidence="2 3">
    <name type="scientific">Bradyrhizobium aeschynomenes</name>
    <dbReference type="NCBI Taxonomy" id="2734909"/>
    <lineage>
        <taxon>Bacteria</taxon>
        <taxon>Pseudomonadati</taxon>
        <taxon>Pseudomonadota</taxon>
        <taxon>Alphaproteobacteria</taxon>
        <taxon>Hyphomicrobiales</taxon>
        <taxon>Nitrobacteraceae</taxon>
        <taxon>Bradyrhizobium</taxon>
    </lineage>
</organism>
<dbReference type="SUPFAM" id="SSF103515">
    <property type="entry name" value="Autotransporter"/>
    <property type="match status" value="1"/>
</dbReference>
<sequence>MNGSIANSAVTVNAGGTLGGSGTVGNTTINGGTLAAGPASGALTVNGSLTLTAASSYMVEMSPAGADRVNVSGTATLSGATVSVSSAAGGYVAKQYTIVNAGGGISGTFGSVVNSSLPSGFKSSLSYDANNAYLDLALAYTAPSNTGFTINQTNVANALVNSFNSHGGIPLVYGGLSAPGLTQASGEIATAVQPTMVRALTQFTTAMTDVAAADRSRDQTTARDLADAADLANAYASVPLRGTVGETFGLKAQAAPHAPPFEARWRTWAAGFGGGQTTDGNAPVGSSTATSRMFGAAAGADHWLSPATVAGFALAGGATSFNVAAGGTGAATCSRPAHTSSTWRARPMSARPPPMAGMTSRPIARSPSRAWISCARASAPTISPAVSKAVAALLRPGSAAST</sequence>
<comment type="caution">
    <text evidence="2">The sequence shown here is derived from an EMBL/GenBank/DDBJ whole genome shotgun (WGS) entry which is preliminary data.</text>
</comment>
<keyword evidence="3" id="KW-1185">Reference proteome</keyword>
<dbReference type="Proteomes" id="UP000886476">
    <property type="component" value="Unassembled WGS sequence"/>
</dbReference>
<evidence type="ECO:0008006" key="4">
    <source>
        <dbReference type="Google" id="ProtNLM"/>
    </source>
</evidence>
<dbReference type="InterPro" id="IPR011050">
    <property type="entry name" value="Pectin_lyase_fold/virulence"/>
</dbReference>
<gene>
    <name evidence="2" type="ORF">HL667_33340</name>
</gene>
<evidence type="ECO:0000313" key="2">
    <source>
        <dbReference type="EMBL" id="NPU69917.1"/>
    </source>
</evidence>
<dbReference type="EMBL" id="JABFDN010000027">
    <property type="protein sequence ID" value="NPU69917.1"/>
    <property type="molecule type" value="Genomic_DNA"/>
</dbReference>
<name>A0ABX2CP06_9BRAD</name>
<feature type="region of interest" description="Disordered" evidence="1">
    <location>
        <begin position="333"/>
        <end position="362"/>
    </location>
</feature>
<proteinExistence type="predicted"/>
<accession>A0ABX2CP06</accession>
<dbReference type="Gene3D" id="2.40.128.130">
    <property type="entry name" value="Autotransporter beta-domain"/>
    <property type="match status" value="1"/>
</dbReference>
<evidence type="ECO:0000313" key="3">
    <source>
        <dbReference type="Proteomes" id="UP000886476"/>
    </source>
</evidence>
<protein>
    <recommendedName>
        <fullName evidence="4">Autotransporter domain-containing protein</fullName>
    </recommendedName>
</protein>
<reference evidence="2" key="1">
    <citation type="submission" date="2020-05" db="EMBL/GenBank/DDBJ databases">
        <title>Nod-independent and nitrogen-fixing Bradyrhizobium aeschynomene sp. nov. isolated from nodules of Aeschynomene indica.</title>
        <authorList>
            <person name="Zhang Z."/>
        </authorList>
    </citation>
    <scope>NUCLEOTIDE SEQUENCE</scope>
    <source>
        <strain evidence="2">83012</strain>
    </source>
</reference>